<dbReference type="EMBL" id="JBFXLU010000317">
    <property type="protein sequence ID" value="KAL2829910.1"/>
    <property type="molecule type" value="Genomic_DNA"/>
</dbReference>
<protein>
    <submittedName>
        <fullName evidence="1">Uncharacterized protein</fullName>
    </submittedName>
</protein>
<reference evidence="1 2" key="1">
    <citation type="submission" date="2024-07" db="EMBL/GenBank/DDBJ databases">
        <title>Section-level genome sequencing and comparative genomics of Aspergillus sections Usti and Cavernicolus.</title>
        <authorList>
            <consortium name="Lawrence Berkeley National Laboratory"/>
            <person name="Nybo J.L."/>
            <person name="Vesth T.C."/>
            <person name="Theobald S."/>
            <person name="Frisvad J.C."/>
            <person name="Larsen T.O."/>
            <person name="Kjaerboelling I."/>
            <person name="Rothschild-Mancinelli K."/>
            <person name="Lyhne E.K."/>
            <person name="Kogle M.E."/>
            <person name="Barry K."/>
            <person name="Clum A."/>
            <person name="Na H."/>
            <person name="Ledsgaard L."/>
            <person name="Lin J."/>
            <person name="Lipzen A."/>
            <person name="Kuo A."/>
            <person name="Riley R."/>
            <person name="Mondo S."/>
            <person name="Labutti K."/>
            <person name="Haridas S."/>
            <person name="Pangalinan J."/>
            <person name="Salamov A.A."/>
            <person name="Simmons B.A."/>
            <person name="Magnuson J.K."/>
            <person name="Chen J."/>
            <person name="Drula E."/>
            <person name="Henrissat B."/>
            <person name="Wiebenga A."/>
            <person name="Lubbers R.J."/>
            <person name="Gomes A.C."/>
            <person name="Makela M.R."/>
            <person name="Stajich J."/>
            <person name="Grigoriev I.V."/>
            <person name="Mortensen U.H."/>
            <person name="De Vries R.P."/>
            <person name="Baker S.E."/>
            <person name="Andersen M.R."/>
        </authorList>
    </citation>
    <scope>NUCLEOTIDE SEQUENCE [LARGE SCALE GENOMIC DNA]</scope>
    <source>
        <strain evidence="1 2">CBS 123904</strain>
    </source>
</reference>
<comment type="caution">
    <text evidence="1">The sequence shown here is derived from an EMBL/GenBank/DDBJ whole genome shotgun (WGS) entry which is preliminary data.</text>
</comment>
<name>A0ABR4IQ95_9EURO</name>
<dbReference type="Proteomes" id="UP001610446">
    <property type="component" value="Unassembled WGS sequence"/>
</dbReference>
<proteinExistence type="predicted"/>
<accession>A0ABR4IQ95</accession>
<dbReference type="Pfam" id="PF12296">
    <property type="entry name" value="HsbA"/>
    <property type="match status" value="1"/>
</dbReference>
<gene>
    <name evidence="1" type="ORF">BJY01DRAFT_254816</name>
</gene>
<evidence type="ECO:0000313" key="1">
    <source>
        <dbReference type="EMBL" id="KAL2829910.1"/>
    </source>
</evidence>
<sequence>MFALGSTEKNIPEPGEILGDPLAGFESFNHFFSKQVPVLEKDLAEDAAQCYSGSLRSATSAVASKAPSPHSKSKAQTMGLVHIIDNATGATSGTSNLNQADSITITITNRVVQLQDDILSTLGLLKEKKPAFDTAVLGPCLGEYHGQSGFGSAAVFNEAFGKHDCSALGCVS</sequence>
<organism evidence="1 2">
    <name type="scientific">Aspergillus pseudoustus</name>
    <dbReference type="NCBI Taxonomy" id="1810923"/>
    <lineage>
        <taxon>Eukaryota</taxon>
        <taxon>Fungi</taxon>
        <taxon>Dikarya</taxon>
        <taxon>Ascomycota</taxon>
        <taxon>Pezizomycotina</taxon>
        <taxon>Eurotiomycetes</taxon>
        <taxon>Eurotiomycetidae</taxon>
        <taxon>Eurotiales</taxon>
        <taxon>Aspergillaceae</taxon>
        <taxon>Aspergillus</taxon>
        <taxon>Aspergillus subgen. Nidulantes</taxon>
    </lineage>
</organism>
<evidence type="ECO:0000313" key="2">
    <source>
        <dbReference type="Proteomes" id="UP001610446"/>
    </source>
</evidence>
<dbReference type="InterPro" id="IPR021054">
    <property type="entry name" value="Cell_wall_mannoprotein_1"/>
</dbReference>
<keyword evidence="2" id="KW-1185">Reference proteome</keyword>